<dbReference type="InterPro" id="IPR011639">
    <property type="entry name" value="MethylTrfase_TaqI-like_dom"/>
</dbReference>
<name>A0A546X0X0_RHIRH</name>
<dbReference type="Gene3D" id="3.40.50.150">
    <property type="entry name" value="Vaccinia Virus protein VP39"/>
    <property type="match status" value="1"/>
</dbReference>
<dbReference type="RefSeq" id="WP_142843661.1">
    <property type="nucleotide sequence ID" value="NZ_SGNY01000015.1"/>
</dbReference>
<reference evidence="7 8" key="1">
    <citation type="journal article" date="2019" name="Appl. Microbiol. Biotechnol.">
        <title>Differential efficiency of wild type rhizogenic strains for rol gene transformation of plants.</title>
        <authorList>
            <person name="Desmet S."/>
            <person name="De Keyser E."/>
            <person name="Van Vaerenbergh J."/>
            <person name="Baeyen S."/>
            <person name="Van Huylenbroeck J."/>
            <person name="Geelen D."/>
            <person name="Dhooghe E."/>
        </authorList>
    </citation>
    <scope>NUCLEOTIDE SEQUENCE [LARGE SCALE GENOMIC DNA]</scope>
    <source>
        <strain evidence="7 8">GBBC3284</strain>
    </source>
</reference>
<evidence type="ECO:0000313" key="8">
    <source>
        <dbReference type="Proteomes" id="UP000315434"/>
    </source>
</evidence>
<keyword evidence="4" id="KW-0949">S-adenosyl-L-methionine</keyword>
<dbReference type="Proteomes" id="UP000315434">
    <property type="component" value="Unassembled WGS sequence"/>
</dbReference>
<evidence type="ECO:0000259" key="6">
    <source>
        <dbReference type="Pfam" id="PF07669"/>
    </source>
</evidence>
<accession>A0A546X0X0</accession>
<evidence type="ECO:0000256" key="1">
    <source>
        <dbReference type="ARBA" id="ARBA00011900"/>
    </source>
</evidence>
<dbReference type="PANTHER" id="PTHR33841:SF1">
    <property type="entry name" value="DNA METHYLTRANSFERASE A"/>
    <property type="match status" value="1"/>
</dbReference>
<dbReference type="EC" id="2.1.1.72" evidence="1"/>
<evidence type="ECO:0000313" key="7">
    <source>
        <dbReference type="EMBL" id="TRA94411.1"/>
    </source>
</evidence>
<evidence type="ECO:0000256" key="2">
    <source>
        <dbReference type="ARBA" id="ARBA00022603"/>
    </source>
</evidence>
<evidence type="ECO:0000256" key="5">
    <source>
        <dbReference type="ARBA" id="ARBA00047942"/>
    </source>
</evidence>
<evidence type="ECO:0000256" key="4">
    <source>
        <dbReference type="ARBA" id="ARBA00022691"/>
    </source>
</evidence>
<dbReference type="PANTHER" id="PTHR33841">
    <property type="entry name" value="DNA METHYLTRANSFERASE YEEA-RELATED"/>
    <property type="match status" value="1"/>
</dbReference>
<dbReference type="OrthoDB" id="9806213at2"/>
<gene>
    <name evidence="7" type="ORF">EXN68_26905</name>
</gene>
<dbReference type="InterPro" id="IPR029063">
    <property type="entry name" value="SAM-dependent_MTases_sf"/>
</dbReference>
<evidence type="ECO:0000256" key="3">
    <source>
        <dbReference type="ARBA" id="ARBA00022679"/>
    </source>
</evidence>
<dbReference type="PROSITE" id="PS00092">
    <property type="entry name" value="N6_MTASE"/>
    <property type="match status" value="1"/>
</dbReference>
<dbReference type="GO" id="GO:0032259">
    <property type="term" value="P:methylation"/>
    <property type="evidence" value="ECO:0007669"/>
    <property type="project" value="UniProtKB-KW"/>
</dbReference>
<dbReference type="SUPFAM" id="SSF53335">
    <property type="entry name" value="S-adenosyl-L-methionine-dependent methyltransferases"/>
    <property type="match status" value="1"/>
</dbReference>
<keyword evidence="3 7" id="KW-0808">Transferase</keyword>
<proteinExistence type="predicted"/>
<dbReference type="GO" id="GO:0006304">
    <property type="term" value="P:DNA modification"/>
    <property type="evidence" value="ECO:0007669"/>
    <property type="project" value="InterPro"/>
</dbReference>
<sequence length="1120" mass="127596">MNFNADGAKKLLEQFKFEELFVEELGWDRHGAGLSVTISNTTFDLKAVAEKRGMVAWVCRVTGEDRIPDRATRKKIEISVSKTTLEHLIIFIDGKRAEQIWCWARRETGKPTSVPEHFWYASSGNRGFLQKLEAITFTLSEESSLTLVDVTARARAAFDVERVTKRFYDQFTKEHTAFLGFISGITEVADKEWYASLMLNRLMFIYFMQRKGFLNSERDYLRDRLTRCQRENGQDKFYSFYRYFLLRLFHEGLGGRTRSPELDKLLGRVPYLNGGLFEKHSIEERCPDIKIPDEAFIRIFAYFDRYQWHLDERPLRNDDEINPDVLGYIFEKYINQKQMGAYYTKEDITEYISKSTVIPFLLDAAKSKCQVAFDNPGGPTIWDHLRDDPDRYIFSTVKHGIERELPPDIAAGINEVGQRSQWNRAAPADFGLPTEIWREVVARRIRYAETRAKLEAGEVREINDLIALNIDIRQFAHDIIERCEGPDLLRAIWTAIESVTVLDPTCGSGAFLFAALSILEPLYETCLGRMEAFVADLERLDEGFAPKKFEDFKAILARVNGHPNARYFTLKSIILNNLFGVDIMEEAVEICKLRLFLKLAAQVDPDQKAGNLGIEPLPDIDFNIRAGNTLVGYATLSEVKKSLNSKFDFENSLDTVTKEAADLQHVFDAFRAKQIQGDGTVPLDNKTDLKGRLAKLENDLNRNLASESGVKSGDQIGYEKWLKAHAPFHWFLEFYKIMDQGGFDVIIGNPPYAEIPRDLDRPLLRRTFSTALERWSRDEDLYTLVVERSLKLLKASSGQFGMILPLSVAFSTKRPFLELRRILSVEGTFAAWSHFDRIPSALFGNEVRTRCSITLFSRAKSSSPRRNATTALKRWNAESRDQLFSTLGYSEFDSEMLTRVPKLGSEAQAKTLEHLNSRKLPLGMELRDSISFSTLAAAAPKFPQPAVYIGGTAYNWFPVWRDIPQTTDMNGKPSLPARTAGYRFRTHDEANIVFALLGSSLGYWWWSVASDGFNLKKWLLDSFPISPAVFSAKTRSELAILGAELRDELKKHYVYKDNRGRIGNYFLPGCSNQIIAIDDAIERAGIGIVPGFFADIREHNAIFARSGLAEGEDEEVLGED</sequence>
<comment type="caution">
    <text evidence="7">The sequence shown here is derived from an EMBL/GenBank/DDBJ whole genome shotgun (WGS) entry which is preliminary data.</text>
</comment>
<comment type="catalytic activity">
    <reaction evidence="5">
        <text>a 2'-deoxyadenosine in DNA + S-adenosyl-L-methionine = an N(6)-methyl-2'-deoxyadenosine in DNA + S-adenosyl-L-homocysteine + H(+)</text>
        <dbReference type="Rhea" id="RHEA:15197"/>
        <dbReference type="Rhea" id="RHEA-COMP:12418"/>
        <dbReference type="Rhea" id="RHEA-COMP:12419"/>
        <dbReference type="ChEBI" id="CHEBI:15378"/>
        <dbReference type="ChEBI" id="CHEBI:57856"/>
        <dbReference type="ChEBI" id="CHEBI:59789"/>
        <dbReference type="ChEBI" id="CHEBI:90615"/>
        <dbReference type="ChEBI" id="CHEBI:90616"/>
        <dbReference type="EC" id="2.1.1.72"/>
    </reaction>
</comment>
<dbReference type="GO" id="GO:0003676">
    <property type="term" value="F:nucleic acid binding"/>
    <property type="evidence" value="ECO:0007669"/>
    <property type="project" value="InterPro"/>
</dbReference>
<protein>
    <recommendedName>
        <fullName evidence="1">site-specific DNA-methyltransferase (adenine-specific)</fullName>
        <ecNumber evidence="1">2.1.1.72</ecNumber>
    </recommendedName>
</protein>
<dbReference type="InterPro" id="IPR050953">
    <property type="entry name" value="N4_N6_ade-DNA_methylase"/>
</dbReference>
<dbReference type="GO" id="GO:0009007">
    <property type="term" value="F:site-specific DNA-methyltransferase (adenine-specific) activity"/>
    <property type="evidence" value="ECO:0007669"/>
    <property type="project" value="UniProtKB-EC"/>
</dbReference>
<dbReference type="Pfam" id="PF07669">
    <property type="entry name" value="Eco57I"/>
    <property type="match status" value="1"/>
</dbReference>
<feature type="domain" description="Type II methyltransferase M.TaqI-like" evidence="6">
    <location>
        <begin position="576"/>
        <end position="825"/>
    </location>
</feature>
<dbReference type="InterPro" id="IPR002052">
    <property type="entry name" value="DNA_methylase_N6_adenine_CS"/>
</dbReference>
<keyword evidence="2 7" id="KW-0489">Methyltransferase</keyword>
<dbReference type="AlphaFoldDB" id="A0A546X0X0"/>
<organism evidence="7 8">
    <name type="scientific">Rhizobium rhizogenes</name>
    <name type="common">Agrobacterium rhizogenes</name>
    <dbReference type="NCBI Taxonomy" id="359"/>
    <lineage>
        <taxon>Bacteria</taxon>
        <taxon>Pseudomonadati</taxon>
        <taxon>Pseudomonadota</taxon>
        <taxon>Alphaproteobacteria</taxon>
        <taxon>Hyphomicrobiales</taxon>
        <taxon>Rhizobiaceae</taxon>
        <taxon>Rhizobium/Agrobacterium group</taxon>
        <taxon>Rhizobium</taxon>
    </lineage>
</organism>
<dbReference type="EMBL" id="SGNY01000015">
    <property type="protein sequence ID" value="TRA94411.1"/>
    <property type="molecule type" value="Genomic_DNA"/>
</dbReference>